<dbReference type="Proteomes" id="UP001470230">
    <property type="component" value="Unassembled WGS sequence"/>
</dbReference>
<evidence type="ECO:0000313" key="2">
    <source>
        <dbReference type="Proteomes" id="UP001470230"/>
    </source>
</evidence>
<comment type="caution">
    <text evidence="1">The sequence shown here is derived from an EMBL/GenBank/DDBJ whole genome shotgun (WGS) entry which is preliminary data.</text>
</comment>
<accession>A0ABR2K0L4</accession>
<reference evidence="1 2" key="1">
    <citation type="submission" date="2024-04" db="EMBL/GenBank/DDBJ databases">
        <title>Tritrichomonas musculus Genome.</title>
        <authorList>
            <person name="Alves-Ferreira E."/>
            <person name="Grigg M."/>
            <person name="Lorenzi H."/>
            <person name="Galac M."/>
        </authorList>
    </citation>
    <scope>NUCLEOTIDE SEQUENCE [LARGE SCALE GENOMIC DNA]</scope>
    <source>
        <strain evidence="1 2">EAF2021</strain>
    </source>
</reference>
<name>A0ABR2K0L4_9EUKA</name>
<organism evidence="1 2">
    <name type="scientific">Tritrichomonas musculus</name>
    <dbReference type="NCBI Taxonomy" id="1915356"/>
    <lineage>
        <taxon>Eukaryota</taxon>
        <taxon>Metamonada</taxon>
        <taxon>Parabasalia</taxon>
        <taxon>Tritrichomonadida</taxon>
        <taxon>Tritrichomonadidae</taxon>
        <taxon>Tritrichomonas</taxon>
    </lineage>
</organism>
<dbReference type="EMBL" id="JAPFFF010000008">
    <property type="protein sequence ID" value="KAK8883655.1"/>
    <property type="molecule type" value="Genomic_DNA"/>
</dbReference>
<sequence>MLTTLPRLFGTTDSGRCYIKSSKRGIVNSTMKYIRIFCKKLTDNPILVITSDLILNASLKHFKHTNITMLKPQFNIMNNDYLEYYPFNDKLNEKGKKLLTNYETCIFNNNNDKEKCEKEFDKFSQFYWSSHYSENYEELPGFERYLI</sequence>
<keyword evidence="2" id="KW-1185">Reference proteome</keyword>
<protein>
    <submittedName>
        <fullName evidence="1">Uncharacterized protein</fullName>
    </submittedName>
</protein>
<gene>
    <name evidence="1" type="ORF">M9Y10_042752</name>
</gene>
<evidence type="ECO:0000313" key="1">
    <source>
        <dbReference type="EMBL" id="KAK8883655.1"/>
    </source>
</evidence>
<proteinExistence type="predicted"/>